<comment type="caution">
    <text evidence="1">The sequence shown here is derived from an EMBL/GenBank/DDBJ whole genome shotgun (WGS) entry which is preliminary data.</text>
</comment>
<dbReference type="EMBL" id="BRYB01004060">
    <property type="protein sequence ID" value="GMI25075.1"/>
    <property type="molecule type" value="Genomic_DNA"/>
</dbReference>
<proteinExistence type="predicted"/>
<organism evidence="1 2">
    <name type="scientific">Tetraparma gracilis</name>
    <dbReference type="NCBI Taxonomy" id="2962635"/>
    <lineage>
        <taxon>Eukaryota</taxon>
        <taxon>Sar</taxon>
        <taxon>Stramenopiles</taxon>
        <taxon>Ochrophyta</taxon>
        <taxon>Bolidophyceae</taxon>
        <taxon>Parmales</taxon>
        <taxon>Triparmaceae</taxon>
        <taxon>Tetraparma</taxon>
    </lineage>
</organism>
<evidence type="ECO:0000313" key="1">
    <source>
        <dbReference type="EMBL" id="GMI25075.1"/>
    </source>
</evidence>
<protein>
    <submittedName>
        <fullName evidence="1">Uncharacterized protein</fullName>
    </submittedName>
</protein>
<reference evidence="1 2" key="1">
    <citation type="journal article" date="2023" name="Commun. Biol.">
        <title>Genome analysis of Parmales, the sister group of diatoms, reveals the evolutionary specialization of diatoms from phago-mixotrophs to photoautotrophs.</title>
        <authorList>
            <person name="Ban H."/>
            <person name="Sato S."/>
            <person name="Yoshikawa S."/>
            <person name="Yamada K."/>
            <person name="Nakamura Y."/>
            <person name="Ichinomiya M."/>
            <person name="Sato N."/>
            <person name="Blanc-Mathieu R."/>
            <person name="Endo H."/>
            <person name="Kuwata A."/>
            <person name="Ogata H."/>
        </authorList>
    </citation>
    <scope>NUCLEOTIDE SEQUENCE [LARGE SCALE GENOMIC DNA]</scope>
</reference>
<name>A0ABQ6MF26_9STRA</name>
<accession>A0ABQ6MF26</accession>
<dbReference type="Proteomes" id="UP001165060">
    <property type="component" value="Unassembled WGS sequence"/>
</dbReference>
<gene>
    <name evidence="1" type="ORF">TeGR_g1159</name>
</gene>
<keyword evidence="2" id="KW-1185">Reference proteome</keyword>
<sequence length="134" mass="14700">MVCWRILERSCATNEMVDRMFLSGPKPVGGGGDRQLSIGEEVVVRLALAGERGGGVNILEDANGVWDMLGKNVTSAEALRLAEEAGRWGGGEGGGDGALKIMSFLRPSEKLTARRFGRLRERARQRARRRKQFN</sequence>
<evidence type="ECO:0000313" key="2">
    <source>
        <dbReference type="Proteomes" id="UP001165060"/>
    </source>
</evidence>